<organism evidence="1 2">
    <name type="scientific">Liparis tanakae</name>
    <name type="common">Tanaka's snailfish</name>
    <dbReference type="NCBI Taxonomy" id="230148"/>
    <lineage>
        <taxon>Eukaryota</taxon>
        <taxon>Metazoa</taxon>
        <taxon>Chordata</taxon>
        <taxon>Craniata</taxon>
        <taxon>Vertebrata</taxon>
        <taxon>Euteleostomi</taxon>
        <taxon>Actinopterygii</taxon>
        <taxon>Neopterygii</taxon>
        <taxon>Teleostei</taxon>
        <taxon>Neoteleostei</taxon>
        <taxon>Acanthomorphata</taxon>
        <taxon>Eupercaria</taxon>
        <taxon>Perciformes</taxon>
        <taxon>Cottioidei</taxon>
        <taxon>Cottales</taxon>
        <taxon>Liparidae</taxon>
        <taxon>Liparis</taxon>
    </lineage>
</organism>
<accession>A0A4Z2DZ55</accession>
<keyword evidence="2" id="KW-1185">Reference proteome</keyword>
<dbReference type="AlphaFoldDB" id="A0A4Z2DZ55"/>
<dbReference type="EMBL" id="SRLO01026117">
    <property type="protein sequence ID" value="TNN21738.1"/>
    <property type="molecule type" value="Genomic_DNA"/>
</dbReference>
<evidence type="ECO:0000313" key="2">
    <source>
        <dbReference type="Proteomes" id="UP000314294"/>
    </source>
</evidence>
<reference evidence="1 2" key="1">
    <citation type="submission" date="2019-03" db="EMBL/GenBank/DDBJ databases">
        <title>First draft genome of Liparis tanakae, snailfish: a comprehensive survey of snailfish specific genes.</title>
        <authorList>
            <person name="Kim W."/>
            <person name="Song I."/>
            <person name="Jeong J.-H."/>
            <person name="Kim D."/>
            <person name="Kim S."/>
            <person name="Ryu S."/>
            <person name="Song J.Y."/>
            <person name="Lee S.K."/>
        </authorList>
    </citation>
    <scope>NUCLEOTIDE SEQUENCE [LARGE SCALE GENOMIC DNA]</scope>
    <source>
        <tissue evidence="1">Muscle</tissue>
    </source>
</reference>
<evidence type="ECO:0000313" key="1">
    <source>
        <dbReference type="EMBL" id="TNN21738.1"/>
    </source>
</evidence>
<protein>
    <submittedName>
        <fullName evidence="1">Uncharacterized protein</fullName>
    </submittedName>
</protein>
<proteinExistence type="predicted"/>
<comment type="caution">
    <text evidence="1">The sequence shown here is derived from an EMBL/GenBank/DDBJ whole genome shotgun (WGS) entry which is preliminary data.</text>
</comment>
<name>A0A4Z2DZ55_9TELE</name>
<sequence length="90" mass="9955">METNHTTKCFLTLVKVHEDVQRTAASPSSTFLEGSGSAAQRISDVSIGVWNRNHMSLSHRIREPRPSSYILDTMGNKSSGIALSALRQQR</sequence>
<gene>
    <name evidence="1" type="ORF">EYF80_068150</name>
</gene>
<dbReference type="Proteomes" id="UP000314294">
    <property type="component" value="Unassembled WGS sequence"/>
</dbReference>